<feature type="non-terminal residue" evidence="1">
    <location>
        <position position="48"/>
    </location>
</feature>
<feature type="non-terminal residue" evidence="1">
    <location>
        <position position="1"/>
    </location>
</feature>
<dbReference type="EMBL" id="UINC01048003">
    <property type="protein sequence ID" value="SVB57991.1"/>
    <property type="molecule type" value="Genomic_DNA"/>
</dbReference>
<dbReference type="AlphaFoldDB" id="A0A382F798"/>
<name>A0A382F798_9ZZZZ</name>
<sequence length="48" mass="5622">VDDFYIVEQLVTPQQEPDVSTDERLDEDLSGLQWLSRHRPEAMEHLLA</sequence>
<gene>
    <name evidence="1" type="ORF">METZ01_LOCUS210845</name>
</gene>
<reference evidence="1" key="1">
    <citation type="submission" date="2018-05" db="EMBL/GenBank/DDBJ databases">
        <authorList>
            <person name="Lanie J.A."/>
            <person name="Ng W.-L."/>
            <person name="Kazmierczak K.M."/>
            <person name="Andrzejewski T.M."/>
            <person name="Davidsen T.M."/>
            <person name="Wayne K.J."/>
            <person name="Tettelin H."/>
            <person name="Glass J.I."/>
            <person name="Rusch D."/>
            <person name="Podicherti R."/>
            <person name="Tsui H.-C.T."/>
            <person name="Winkler M.E."/>
        </authorList>
    </citation>
    <scope>NUCLEOTIDE SEQUENCE</scope>
</reference>
<accession>A0A382F798</accession>
<evidence type="ECO:0000313" key="1">
    <source>
        <dbReference type="EMBL" id="SVB57991.1"/>
    </source>
</evidence>
<organism evidence="1">
    <name type="scientific">marine metagenome</name>
    <dbReference type="NCBI Taxonomy" id="408172"/>
    <lineage>
        <taxon>unclassified sequences</taxon>
        <taxon>metagenomes</taxon>
        <taxon>ecological metagenomes</taxon>
    </lineage>
</organism>
<protein>
    <submittedName>
        <fullName evidence="1">Uncharacterized protein</fullName>
    </submittedName>
</protein>
<proteinExistence type="predicted"/>